<sequence>MKNRRSLTPMQGVPADGTPLRRSDVRREVSERIQLRKLDPNAPPDADPANAPLLDGWALNVSRGGIRCILEESVELGDEFEITIGEVGNAPMTRRGRIVWVQEEADGLIVGVEFLTPSGTAVGEAAAAEAAETPEI</sequence>
<proteinExistence type="predicted"/>
<organism evidence="3 4">
    <name type="scientific">Pendulispora brunnea</name>
    <dbReference type="NCBI Taxonomy" id="2905690"/>
    <lineage>
        <taxon>Bacteria</taxon>
        <taxon>Pseudomonadati</taxon>
        <taxon>Myxococcota</taxon>
        <taxon>Myxococcia</taxon>
        <taxon>Myxococcales</taxon>
        <taxon>Sorangiineae</taxon>
        <taxon>Pendulisporaceae</taxon>
        <taxon>Pendulispora</taxon>
    </lineage>
</organism>
<name>A0ABZ2K0C3_9BACT</name>
<feature type="region of interest" description="Disordered" evidence="1">
    <location>
        <begin position="1"/>
        <end position="26"/>
    </location>
</feature>
<dbReference type="Proteomes" id="UP001379533">
    <property type="component" value="Chromosome"/>
</dbReference>
<gene>
    <name evidence="3" type="ORF">LZC95_37070</name>
</gene>
<dbReference type="RefSeq" id="WP_394842672.1">
    <property type="nucleotide sequence ID" value="NZ_CP089982.1"/>
</dbReference>
<evidence type="ECO:0000313" key="3">
    <source>
        <dbReference type="EMBL" id="WXA92052.1"/>
    </source>
</evidence>
<dbReference type="Pfam" id="PF07238">
    <property type="entry name" value="PilZ"/>
    <property type="match status" value="1"/>
</dbReference>
<reference evidence="3 4" key="1">
    <citation type="submission" date="2021-12" db="EMBL/GenBank/DDBJ databases">
        <title>Discovery of the Pendulisporaceae a myxobacterial family with distinct sporulation behavior and unique specialized metabolism.</title>
        <authorList>
            <person name="Garcia R."/>
            <person name="Popoff A."/>
            <person name="Bader C.D."/>
            <person name="Loehr J."/>
            <person name="Walesch S."/>
            <person name="Walt C."/>
            <person name="Boldt J."/>
            <person name="Bunk B."/>
            <person name="Haeckl F.J.F.P.J."/>
            <person name="Gunesch A.P."/>
            <person name="Birkelbach J."/>
            <person name="Nuebel U."/>
            <person name="Pietschmann T."/>
            <person name="Bach T."/>
            <person name="Mueller R."/>
        </authorList>
    </citation>
    <scope>NUCLEOTIDE SEQUENCE [LARGE SCALE GENOMIC DNA]</scope>
    <source>
        <strain evidence="3 4">MSr12523</strain>
    </source>
</reference>
<evidence type="ECO:0000259" key="2">
    <source>
        <dbReference type="Pfam" id="PF07238"/>
    </source>
</evidence>
<dbReference type="SUPFAM" id="SSF141371">
    <property type="entry name" value="PilZ domain-like"/>
    <property type="match status" value="1"/>
</dbReference>
<protein>
    <submittedName>
        <fullName evidence="3">PilZ domain-containing protein</fullName>
    </submittedName>
</protein>
<dbReference type="InterPro" id="IPR009875">
    <property type="entry name" value="PilZ_domain"/>
</dbReference>
<evidence type="ECO:0000256" key="1">
    <source>
        <dbReference type="SAM" id="MobiDB-lite"/>
    </source>
</evidence>
<keyword evidence="4" id="KW-1185">Reference proteome</keyword>
<feature type="domain" description="PilZ" evidence="2">
    <location>
        <begin position="41"/>
        <end position="120"/>
    </location>
</feature>
<dbReference type="EMBL" id="CP089982">
    <property type="protein sequence ID" value="WXA92052.1"/>
    <property type="molecule type" value="Genomic_DNA"/>
</dbReference>
<accession>A0ABZ2K0C3</accession>
<evidence type="ECO:0000313" key="4">
    <source>
        <dbReference type="Proteomes" id="UP001379533"/>
    </source>
</evidence>